<proteinExistence type="predicted"/>
<gene>
    <name evidence="1" type="ORF">UFOVP1636_307</name>
</gene>
<dbReference type="Pfam" id="PF19782">
    <property type="entry name" value="DUF6267"/>
    <property type="match status" value="1"/>
</dbReference>
<accession>A0A6J5T0T5</accession>
<protein>
    <submittedName>
        <fullName evidence="1">Uncharacterized protein</fullName>
    </submittedName>
</protein>
<name>A0A6J5T0T5_9CAUD</name>
<evidence type="ECO:0000313" key="1">
    <source>
        <dbReference type="EMBL" id="CAB4221442.1"/>
    </source>
</evidence>
<dbReference type="EMBL" id="LR797503">
    <property type="protein sequence ID" value="CAB4221442.1"/>
    <property type="molecule type" value="Genomic_DNA"/>
</dbReference>
<sequence length="366" mass="40291">MKKSFVDYLIEATEGPRIPHPEDSIFSGVAEAKKYLTALKQVVAAPNGISIKWDGGIALFFGRQEDGTFFCSDKYMYPKGVLATSPAQWLEYDQARGSNRGDLYEKIKTIWRGLEFAVVEKAVFKGDLMQSGPVNMVDGKFQFAPTTVDYKIAPDSKYGQLINKNTRGIIVVHQKNNAPWDGKTGLRNGGEVVVIEPKIGISFALNYPSQLFSKADSLLNGRKGANAESFLNSIDGVARSAIQTYFNKKITQQTNEDLDIWLSKGNISAKQVKLLVTGTGELDKNGKPIPGYLITHKQQYLDLVDIWNAIYVLKDNLVQQLESQVGGIEQTIKGQPGGEGFVFPSSIGLIKLVSRGTFGAAHFNKQ</sequence>
<dbReference type="InterPro" id="IPR046234">
    <property type="entry name" value="DUF6267"/>
</dbReference>
<organism evidence="1">
    <name type="scientific">uncultured Caudovirales phage</name>
    <dbReference type="NCBI Taxonomy" id="2100421"/>
    <lineage>
        <taxon>Viruses</taxon>
        <taxon>Duplodnaviria</taxon>
        <taxon>Heunggongvirae</taxon>
        <taxon>Uroviricota</taxon>
        <taxon>Caudoviricetes</taxon>
        <taxon>Peduoviridae</taxon>
        <taxon>Maltschvirus</taxon>
        <taxon>Maltschvirus maltsch</taxon>
    </lineage>
</organism>
<reference evidence="1" key="1">
    <citation type="submission" date="2020-05" db="EMBL/GenBank/DDBJ databases">
        <authorList>
            <person name="Chiriac C."/>
            <person name="Salcher M."/>
            <person name="Ghai R."/>
            <person name="Kavagutti S V."/>
        </authorList>
    </citation>
    <scope>NUCLEOTIDE SEQUENCE</scope>
</reference>